<organism evidence="1 2">
    <name type="scientific">Artomyces pyxidatus</name>
    <dbReference type="NCBI Taxonomy" id="48021"/>
    <lineage>
        <taxon>Eukaryota</taxon>
        <taxon>Fungi</taxon>
        <taxon>Dikarya</taxon>
        <taxon>Basidiomycota</taxon>
        <taxon>Agaricomycotina</taxon>
        <taxon>Agaricomycetes</taxon>
        <taxon>Russulales</taxon>
        <taxon>Auriscalpiaceae</taxon>
        <taxon>Artomyces</taxon>
    </lineage>
</organism>
<evidence type="ECO:0000313" key="2">
    <source>
        <dbReference type="Proteomes" id="UP000814140"/>
    </source>
</evidence>
<protein>
    <submittedName>
        <fullName evidence="1">Alpha/beta-hydrolase</fullName>
    </submittedName>
</protein>
<dbReference type="Proteomes" id="UP000814140">
    <property type="component" value="Unassembled WGS sequence"/>
</dbReference>
<accession>A0ACB8SSM5</accession>
<comment type="caution">
    <text evidence="1">The sequence shown here is derived from an EMBL/GenBank/DDBJ whole genome shotgun (WGS) entry which is preliminary data.</text>
</comment>
<evidence type="ECO:0000313" key="1">
    <source>
        <dbReference type="EMBL" id="KAI0059222.1"/>
    </source>
</evidence>
<reference evidence="1" key="2">
    <citation type="journal article" date="2022" name="New Phytol.">
        <title>Evolutionary transition to the ectomycorrhizal habit in the genomes of a hyperdiverse lineage of mushroom-forming fungi.</title>
        <authorList>
            <person name="Looney B."/>
            <person name="Miyauchi S."/>
            <person name="Morin E."/>
            <person name="Drula E."/>
            <person name="Courty P.E."/>
            <person name="Kohler A."/>
            <person name="Kuo A."/>
            <person name="LaButti K."/>
            <person name="Pangilinan J."/>
            <person name="Lipzen A."/>
            <person name="Riley R."/>
            <person name="Andreopoulos W."/>
            <person name="He G."/>
            <person name="Johnson J."/>
            <person name="Nolan M."/>
            <person name="Tritt A."/>
            <person name="Barry K.W."/>
            <person name="Grigoriev I.V."/>
            <person name="Nagy L.G."/>
            <person name="Hibbett D."/>
            <person name="Henrissat B."/>
            <person name="Matheny P.B."/>
            <person name="Labbe J."/>
            <person name="Martin F.M."/>
        </authorList>
    </citation>
    <scope>NUCLEOTIDE SEQUENCE</scope>
    <source>
        <strain evidence="1">HHB10654</strain>
    </source>
</reference>
<dbReference type="EMBL" id="MU277228">
    <property type="protein sequence ID" value="KAI0059222.1"/>
    <property type="molecule type" value="Genomic_DNA"/>
</dbReference>
<name>A0ACB8SSM5_9AGAM</name>
<sequence length="303" mass="34269">MRYPQSIASIARLPHLRTSASQLIQRRLSTHAPPVDLHYDVIHPPDASKTDKPLVILHGLFGMRRNWQSLAKAFMRDLQRPVYTLDLRNHGTSPHVEPMTYDAMASDVLHFCEAHSLTDVSLLGHSMGGKVAMAVALSPQLPPQLLKHLVVADVAPARSDLSPEFRGYIDGMIKIEQSRVSTRKEAQDILTPYEKDPMTRAFLLTNLDSHSQPLKFQVPLKIIGPAIPEIGWFPYEPEGKHRWSGRTLFIKGSKSKYINKHNLPLAQSFFPNMSLETLDTGHWVHAEKPNEFRKLVVDFITEP</sequence>
<proteinExistence type="predicted"/>
<keyword evidence="2" id="KW-1185">Reference proteome</keyword>
<reference evidence="1" key="1">
    <citation type="submission" date="2021-03" db="EMBL/GenBank/DDBJ databases">
        <authorList>
            <consortium name="DOE Joint Genome Institute"/>
            <person name="Ahrendt S."/>
            <person name="Looney B.P."/>
            <person name="Miyauchi S."/>
            <person name="Morin E."/>
            <person name="Drula E."/>
            <person name="Courty P.E."/>
            <person name="Chicoki N."/>
            <person name="Fauchery L."/>
            <person name="Kohler A."/>
            <person name="Kuo A."/>
            <person name="Labutti K."/>
            <person name="Pangilinan J."/>
            <person name="Lipzen A."/>
            <person name="Riley R."/>
            <person name="Andreopoulos W."/>
            <person name="He G."/>
            <person name="Johnson J."/>
            <person name="Barry K.W."/>
            <person name="Grigoriev I.V."/>
            <person name="Nagy L."/>
            <person name="Hibbett D."/>
            <person name="Henrissat B."/>
            <person name="Matheny P.B."/>
            <person name="Labbe J."/>
            <person name="Martin F."/>
        </authorList>
    </citation>
    <scope>NUCLEOTIDE SEQUENCE</scope>
    <source>
        <strain evidence="1">HHB10654</strain>
    </source>
</reference>
<gene>
    <name evidence="1" type="ORF">BV25DRAFT_1155935</name>
</gene>